<evidence type="ECO:0000313" key="2">
    <source>
        <dbReference type="EMBL" id="CAE7352501.1"/>
    </source>
</evidence>
<dbReference type="EMBL" id="CAJNDS010002151">
    <property type="protein sequence ID" value="CAE7352501.1"/>
    <property type="molecule type" value="Genomic_DNA"/>
</dbReference>
<dbReference type="OrthoDB" id="484653at2759"/>
<evidence type="ECO:0000313" key="3">
    <source>
        <dbReference type="Proteomes" id="UP000604046"/>
    </source>
</evidence>
<dbReference type="AlphaFoldDB" id="A0A812PJG6"/>
<reference evidence="2" key="1">
    <citation type="submission" date="2021-02" db="EMBL/GenBank/DDBJ databases">
        <authorList>
            <person name="Dougan E. K."/>
            <person name="Rhodes N."/>
            <person name="Thang M."/>
            <person name="Chan C."/>
        </authorList>
    </citation>
    <scope>NUCLEOTIDE SEQUENCE</scope>
</reference>
<feature type="transmembrane region" description="Helical" evidence="1">
    <location>
        <begin position="32"/>
        <end position="50"/>
    </location>
</feature>
<gene>
    <name evidence="2" type="ORF">SNAT2548_LOCUS18606</name>
</gene>
<keyword evidence="1" id="KW-0812">Transmembrane</keyword>
<proteinExistence type="predicted"/>
<accession>A0A812PJG6</accession>
<feature type="transmembrane region" description="Helical" evidence="1">
    <location>
        <begin position="140"/>
        <end position="161"/>
    </location>
</feature>
<keyword evidence="1" id="KW-0472">Membrane</keyword>
<dbReference type="Proteomes" id="UP000604046">
    <property type="component" value="Unassembled WGS sequence"/>
</dbReference>
<keyword evidence="1" id="KW-1133">Transmembrane helix</keyword>
<feature type="transmembrane region" description="Helical" evidence="1">
    <location>
        <begin position="117"/>
        <end position="134"/>
    </location>
</feature>
<keyword evidence="3" id="KW-1185">Reference proteome</keyword>
<organism evidence="2 3">
    <name type="scientific">Symbiodinium natans</name>
    <dbReference type="NCBI Taxonomy" id="878477"/>
    <lineage>
        <taxon>Eukaryota</taxon>
        <taxon>Sar</taxon>
        <taxon>Alveolata</taxon>
        <taxon>Dinophyceae</taxon>
        <taxon>Suessiales</taxon>
        <taxon>Symbiodiniaceae</taxon>
        <taxon>Symbiodinium</taxon>
    </lineage>
</organism>
<evidence type="ECO:0000256" key="1">
    <source>
        <dbReference type="SAM" id="Phobius"/>
    </source>
</evidence>
<sequence length="251" mass="27639">MGAETWVGRPCLTADFTVKSDPYPRRTLAKKLCQGCALIFSGIGVLYGIIQCFSVEVGGEFLAAELAAREIGIRCVCIDVDLNRFWSRLGWAILPLPWNVLNSLMSWLAFPRLFFQFVFPPFGTIDVLGSMFLHGKSFPLKTWVAFILAGMCASFVTNTVLRLLGSGMEAGAEGAGVVTEEHRDEVQAWIMLGIEMYILPQVYDAVAASRDEAMYRSMVSKCKEFTVARTVVVVGAGHANGILQRVHKFGL</sequence>
<evidence type="ECO:0008006" key="4">
    <source>
        <dbReference type="Google" id="ProtNLM"/>
    </source>
</evidence>
<name>A0A812PJG6_9DINO</name>
<comment type="caution">
    <text evidence="2">The sequence shown here is derived from an EMBL/GenBank/DDBJ whole genome shotgun (WGS) entry which is preliminary data.</text>
</comment>
<protein>
    <recommendedName>
        <fullName evidence="4">TraB domain-containing protein</fullName>
    </recommendedName>
</protein>